<sequence>MSILCVIPVRGGSRGLPGKNIRLLGGHPLVAWTIQAALEAEEDLHVVVSTDSAEIAEVALRYGADVPGLRPAELAQDETPTEPVVNHALAAERAAGVEPEGVMLLQATSPLRLPGTLDRAVAQFRETGVDSLVGVVPVSPFLWRHAADPADPPVCDFDVAHRKRRQDMDRTDLRFRENGSLYVTRPWVYDELHNRLGGRIGMFELDDLEGVDIDTELDFALAEQQMDQYLAVHKVLQRVPDRTQLHGTSTTTLGDAL</sequence>
<gene>
    <name evidence="1" type="ORF">HDA33_001363</name>
</gene>
<dbReference type="PANTHER" id="PTHR21485">
    <property type="entry name" value="HAD SUPERFAMILY MEMBERS CMAS AND KDSC"/>
    <property type="match status" value="1"/>
</dbReference>
<reference evidence="1 2" key="1">
    <citation type="submission" date="2020-08" db="EMBL/GenBank/DDBJ databases">
        <title>Sequencing the genomes of 1000 actinobacteria strains.</title>
        <authorList>
            <person name="Klenk H.-P."/>
        </authorList>
    </citation>
    <scope>NUCLEOTIDE SEQUENCE [LARGE SCALE GENOMIC DNA]</scope>
    <source>
        <strain evidence="1 2">DSM 17945</strain>
    </source>
</reference>
<organism evidence="1 2">
    <name type="scientific">Micrococcus endophyticus</name>
    <dbReference type="NCBI Taxonomy" id="455343"/>
    <lineage>
        <taxon>Bacteria</taxon>
        <taxon>Bacillati</taxon>
        <taxon>Actinomycetota</taxon>
        <taxon>Actinomycetes</taxon>
        <taxon>Micrococcales</taxon>
        <taxon>Micrococcaceae</taxon>
        <taxon>Micrococcus</taxon>
    </lineage>
</organism>
<protein>
    <submittedName>
        <fullName evidence="1">N-acylneuraminate cytidylyltransferase</fullName>
        <ecNumber evidence="1">2.7.7.43</ecNumber>
    </submittedName>
</protein>
<keyword evidence="1" id="KW-0548">Nucleotidyltransferase</keyword>
<name>A0A7W9JJK3_9MICC</name>
<dbReference type="InterPro" id="IPR050793">
    <property type="entry name" value="CMP-NeuNAc_synthase"/>
</dbReference>
<comment type="caution">
    <text evidence="1">The sequence shown here is derived from an EMBL/GenBank/DDBJ whole genome shotgun (WGS) entry which is preliminary data.</text>
</comment>
<dbReference type="PANTHER" id="PTHR21485:SF3">
    <property type="entry name" value="N-ACYLNEURAMINATE CYTIDYLYLTRANSFERASE"/>
    <property type="match status" value="1"/>
</dbReference>
<dbReference type="AlphaFoldDB" id="A0A7W9JJK3"/>
<dbReference type="Proteomes" id="UP000567246">
    <property type="component" value="Unassembled WGS sequence"/>
</dbReference>
<evidence type="ECO:0000313" key="2">
    <source>
        <dbReference type="Proteomes" id="UP000567246"/>
    </source>
</evidence>
<dbReference type="RefSeq" id="WP_184172071.1">
    <property type="nucleotide sequence ID" value="NZ_BAABAG010000004.1"/>
</dbReference>
<dbReference type="GO" id="GO:0008781">
    <property type="term" value="F:N-acylneuraminate cytidylyltransferase activity"/>
    <property type="evidence" value="ECO:0007669"/>
    <property type="project" value="UniProtKB-EC"/>
</dbReference>
<keyword evidence="2" id="KW-1185">Reference proteome</keyword>
<dbReference type="SUPFAM" id="SSF53448">
    <property type="entry name" value="Nucleotide-diphospho-sugar transferases"/>
    <property type="match status" value="1"/>
</dbReference>
<dbReference type="EC" id="2.7.7.43" evidence="1"/>
<dbReference type="Pfam" id="PF02348">
    <property type="entry name" value="CTP_transf_3"/>
    <property type="match status" value="1"/>
</dbReference>
<accession>A0A7W9JJK3</accession>
<dbReference type="InterPro" id="IPR029044">
    <property type="entry name" value="Nucleotide-diphossugar_trans"/>
</dbReference>
<dbReference type="EMBL" id="JACHMW010000001">
    <property type="protein sequence ID" value="MBB5848799.1"/>
    <property type="molecule type" value="Genomic_DNA"/>
</dbReference>
<keyword evidence="1" id="KW-0808">Transferase</keyword>
<evidence type="ECO:0000313" key="1">
    <source>
        <dbReference type="EMBL" id="MBB5848799.1"/>
    </source>
</evidence>
<dbReference type="CDD" id="cd02513">
    <property type="entry name" value="CMP-NeuAc_Synthase"/>
    <property type="match status" value="1"/>
</dbReference>
<proteinExistence type="predicted"/>
<dbReference type="InterPro" id="IPR003329">
    <property type="entry name" value="Cytidylyl_trans"/>
</dbReference>
<dbReference type="Gene3D" id="3.90.550.10">
    <property type="entry name" value="Spore Coat Polysaccharide Biosynthesis Protein SpsA, Chain A"/>
    <property type="match status" value="1"/>
</dbReference>